<dbReference type="EMBL" id="GBEZ01020713">
    <property type="protein sequence ID" value="JAC65978.1"/>
    <property type="molecule type" value="Transcribed_RNA"/>
</dbReference>
<gene>
    <name evidence="15" type="primary">NDUFS1</name>
    <name evidence="15" type="ORF">TSPGSL018_14767</name>
    <name evidence="14" type="ORF">TSPGSL018_16269</name>
</gene>
<sequence length="724" mass="78466">MLGRTAALVSRGGKASRWCIPTTASGSCARVGLFHSSAPAQESIEVFVNDRPVNIEKGSSVMAACDAAGIDIPRFCYHQRLSVAGNCRMCLVEVEKAPKPVASCAMPAAPGMKIRTDTELVKKAREGVMEFLLINHPLDCPICDQGGECDLQDLSKYFGSDRSRFTEMKRTVEDKNLGPLVKTVMTRCIHCTRCVRFAEEIAGVEDLGVTGRGNASEIGTYVEKLMTSELSGNVIDLCPVGALTSKPFAFTARNWELKGTESIDIHDALGSAVRIDSRGSEVMRVVGRLNEDVNEEWISDKVRFAYDGLKRQRLHVPYVRKDGKLQPVYWVEALQAAAEAAKAAKPSEMLAVAGKLAEGEAIMALKDFMNRLGCENLRSEAGFDTMDADIRSNYIMNSGISAVEDADFILLVGSNPRVEAPVLNARIRKTFLNGASVASIGPTADLTYACDHFGDSPSEITALGQGKGEAFKRLKAAKRPMIIVGAGVLRRPDRNAVLKVLNSAVEKSGNVVQEGWNGFNVLHDSAGRVAALDLGFLPGPRALKAKAPLKFVYLLASDEYVQGAIPDDAFVVYQGHHGDRGAARADVILPGAAFTEKSGTYVNTEGRVQQTQTCVPPPGQAREDWKIIRALSEVAGCTLPYDTLPALRARMAEVAPHMADVDRRQPALYLNGLYYKALSEKSAAKISKDPLESGVSNFFLTDVICRNSPVMAHCIKARREMYTG</sequence>
<evidence type="ECO:0000313" key="14">
    <source>
        <dbReference type="EMBL" id="JAC65331.1"/>
    </source>
</evidence>
<feature type="domain" description="4Fe-4S His(Cys)3-ligated-type" evidence="13">
    <location>
        <begin position="120"/>
        <end position="159"/>
    </location>
</feature>
<evidence type="ECO:0000259" key="11">
    <source>
        <dbReference type="PROSITE" id="PS51085"/>
    </source>
</evidence>
<dbReference type="SUPFAM" id="SSF54292">
    <property type="entry name" value="2Fe-2S ferredoxin-like"/>
    <property type="match status" value="1"/>
</dbReference>
<evidence type="ECO:0000259" key="13">
    <source>
        <dbReference type="PROSITE" id="PS51839"/>
    </source>
</evidence>
<dbReference type="PROSITE" id="PS51257">
    <property type="entry name" value="PROKAR_LIPOPROTEIN"/>
    <property type="match status" value="1"/>
</dbReference>
<dbReference type="SUPFAM" id="SSF54862">
    <property type="entry name" value="4Fe-4S ferredoxins"/>
    <property type="match status" value="1"/>
</dbReference>
<evidence type="ECO:0000313" key="15">
    <source>
        <dbReference type="EMBL" id="JAC65978.1"/>
    </source>
</evidence>
<name>A0A061R1X7_9CHLO</name>
<dbReference type="GO" id="GO:0016651">
    <property type="term" value="F:oxidoreductase activity, acting on NAD(P)H"/>
    <property type="evidence" value="ECO:0007669"/>
    <property type="project" value="InterPro"/>
</dbReference>
<evidence type="ECO:0000259" key="12">
    <source>
        <dbReference type="PROSITE" id="PS51669"/>
    </source>
</evidence>
<dbReference type="InterPro" id="IPR015405">
    <property type="entry name" value="NDUFS1-like_C"/>
</dbReference>
<protein>
    <submittedName>
        <fullName evidence="15">NADH dehydrogenase (Ubiquinone) Fe-S protein 1</fullName>
    </submittedName>
</protein>
<keyword evidence="5" id="KW-1278">Translocase</keyword>
<dbReference type="Pfam" id="PF22117">
    <property type="entry name" value="Fer4_Nqo3"/>
    <property type="match status" value="1"/>
</dbReference>
<dbReference type="PROSITE" id="PS51669">
    <property type="entry name" value="4FE4S_MOW_BIS_MGD"/>
    <property type="match status" value="1"/>
</dbReference>
<dbReference type="PROSITE" id="PS00643">
    <property type="entry name" value="COMPLEX1_75K_3"/>
    <property type="match status" value="1"/>
</dbReference>
<dbReference type="PANTHER" id="PTHR43105">
    <property type="entry name" value="RESPIRATORY NITRATE REDUCTASE"/>
    <property type="match status" value="1"/>
</dbReference>
<reference evidence="15" key="1">
    <citation type="submission" date="2014-05" db="EMBL/GenBank/DDBJ databases">
        <title>The transcriptome of the halophilic microalga Tetraselmis sp. GSL018 isolated from the Great Salt Lake, Utah.</title>
        <authorList>
            <person name="Jinkerson R.E."/>
            <person name="D'Adamo S."/>
            <person name="Posewitz M.C."/>
        </authorList>
    </citation>
    <scope>NUCLEOTIDE SEQUENCE</scope>
    <source>
        <strain evidence="15">GSL018</strain>
    </source>
</reference>
<evidence type="ECO:0000256" key="4">
    <source>
        <dbReference type="ARBA" id="ARBA00022723"/>
    </source>
</evidence>
<dbReference type="GO" id="GO:0008137">
    <property type="term" value="F:NADH dehydrogenase (ubiquinone) activity"/>
    <property type="evidence" value="ECO:0007669"/>
    <property type="project" value="InterPro"/>
</dbReference>
<dbReference type="EMBL" id="GBEZ01021415">
    <property type="protein sequence ID" value="JAC65331.1"/>
    <property type="molecule type" value="Transcribed_RNA"/>
</dbReference>
<keyword evidence="8" id="KW-0520">NAD</keyword>
<evidence type="ECO:0000256" key="8">
    <source>
        <dbReference type="ARBA" id="ARBA00023027"/>
    </source>
</evidence>
<dbReference type="InterPro" id="IPR019574">
    <property type="entry name" value="NADH_UbQ_OxRdtase_Gsu_4Fe4S-bd"/>
</dbReference>
<keyword evidence="7" id="KW-0411">Iron-sulfur</keyword>
<dbReference type="PROSITE" id="PS51085">
    <property type="entry name" value="2FE2S_FER_2"/>
    <property type="match status" value="1"/>
</dbReference>
<dbReference type="InterPro" id="IPR000283">
    <property type="entry name" value="NADH_UbQ_OxRdtase_75kDa_su_CS"/>
</dbReference>
<dbReference type="Pfam" id="PF09326">
    <property type="entry name" value="NADH_dhqG_C"/>
    <property type="match status" value="1"/>
</dbReference>
<proteinExistence type="inferred from homology"/>
<accession>A0A061R1X7</accession>
<dbReference type="CDD" id="cd00207">
    <property type="entry name" value="fer2"/>
    <property type="match status" value="1"/>
</dbReference>
<dbReference type="Pfam" id="PF13510">
    <property type="entry name" value="Fer2_4"/>
    <property type="match status" value="1"/>
</dbReference>
<dbReference type="InterPro" id="IPR006963">
    <property type="entry name" value="Mopterin_OxRdtase_4Fe-4S_dom"/>
</dbReference>
<dbReference type="FunFam" id="3.40.50.740:FF:000012">
    <property type="entry name" value="NADH dehydrogenase [ubiquinone] iron-sulfur protein 1 mitochondrial"/>
    <property type="match status" value="1"/>
</dbReference>
<dbReference type="FunFam" id="3.30.70.20:FF:000002">
    <property type="entry name" value="NADH-ubiquinone oxidoreductase 75 kDa subunit"/>
    <property type="match status" value="1"/>
</dbReference>
<evidence type="ECO:0000256" key="1">
    <source>
        <dbReference type="ARBA" id="ARBA00001966"/>
    </source>
</evidence>
<feature type="domain" description="4Fe-4S Mo/W bis-MGD-type" evidence="12">
    <location>
        <begin position="257"/>
        <end position="313"/>
    </location>
</feature>
<evidence type="ECO:0000256" key="7">
    <source>
        <dbReference type="ARBA" id="ARBA00023014"/>
    </source>
</evidence>
<dbReference type="Gene3D" id="3.30.70.20">
    <property type="match status" value="1"/>
</dbReference>
<evidence type="ECO:0000256" key="2">
    <source>
        <dbReference type="ARBA" id="ARBA00005404"/>
    </source>
</evidence>
<keyword evidence="15" id="KW-0830">Ubiquinone</keyword>
<dbReference type="InterPro" id="IPR006656">
    <property type="entry name" value="Mopterin_OxRdtase"/>
</dbReference>
<evidence type="ECO:0000256" key="6">
    <source>
        <dbReference type="ARBA" id="ARBA00023004"/>
    </source>
</evidence>
<dbReference type="GO" id="GO:0016020">
    <property type="term" value="C:membrane"/>
    <property type="evidence" value="ECO:0007669"/>
    <property type="project" value="InterPro"/>
</dbReference>
<keyword evidence="4" id="KW-0479">Metal-binding</keyword>
<dbReference type="Gene3D" id="3.40.228.10">
    <property type="entry name" value="Dimethylsulfoxide Reductase, domain 2"/>
    <property type="match status" value="1"/>
</dbReference>
<dbReference type="FunFam" id="3.10.20.740:FF:000001">
    <property type="entry name" value="NADH-quinone oxidoreductase subunit G"/>
    <property type="match status" value="1"/>
</dbReference>
<feature type="domain" description="2Fe-2S ferredoxin-type" evidence="11">
    <location>
        <begin position="42"/>
        <end position="120"/>
    </location>
</feature>
<dbReference type="InterPro" id="IPR001041">
    <property type="entry name" value="2Fe-2S_ferredoxin-type"/>
</dbReference>
<evidence type="ECO:0000256" key="9">
    <source>
        <dbReference type="ARBA" id="ARBA00034078"/>
    </source>
</evidence>
<dbReference type="CDD" id="cd02773">
    <property type="entry name" value="MopB_Res-Cmplx1_Nad11"/>
    <property type="match status" value="1"/>
</dbReference>
<keyword evidence="6" id="KW-0408">Iron</keyword>
<dbReference type="InterPro" id="IPR054351">
    <property type="entry name" value="NADH_UbQ_OxRdtase_ferredoxin"/>
</dbReference>
<dbReference type="SMART" id="SM00929">
    <property type="entry name" value="NADH-G_4Fe-4S_3"/>
    <property type="match status" value="1"/>
</dbReference>
<evidence type="ECO:0000256" key="10">
    <source>
        <dbReference type="RuleBase" id="RU004523"/>
    </source>
</evidence>
<dbReference type="InterPro" id="IPR050123">
    <property type="entry name" value="Prok_molybdopt-oxidoreductase"/>
</dbReference>
<dbReference type="InterPro" id="IPR010228">
    <property type="entry name" value="NADH_UbQ_OxRdtase_Gsu"/>
</dbReference>
<dbReference type="SUPFAM" id="SSF53706">
    <property type="entry name" value="Formate dehydrogenase/DMSO reductase, domains 1-3"/>
    <property type="match status" value="1"/>
</dbReference>
<comment type="cofactor">
    <cofactor evidence="9">
        <name>[2Fe-2S] cluster</name>
        <dbReference type="ChEBI" id="CHEBI:190135"/>
    </cofactor>
</comment>
<dbReference type="PROSITE" id="PS00642">
    <property type="entry name" value="COMPLEX1_75K_2"/>
    <property type="match status" value="1"/>
</dbReference>
<dbReference type="Pfam" id="PF00384">
    <property type="entry name" value="Molybdopterin"/>
    <property type="match status" value="1"/>
</dbReference>
<dbReference type="Pfam" id="PF10588">
    <property type="entry name" value="NADH-G_4Fe-4S_3"/>
    <property type="match status" value="1"/>
</dbReference>
<organism evidence="15">
    <name type="scientific">Tetraselmis sp. GSL018</name>
    <dbReference type="NCBI Taxonomy" id="582737"/>
    <lineage>
        <taxon>Eukaryota</taxon>
        <taxon>Viridiplantae</taxon>
        <taxon>Chlorophyta</taxon>
        <taxon>core chlorophytes</taxon>
        <taxon>Chlorodendrophyceae</taxon>
        <taxon>Chlorodendrales</taxon>
        <taxon>Chlorodendraceae</taxon>
        <taxon>Tetraselmis</taxon>
    </lineage>
</organism>
<dbReference type="GO" id="GO:0051539">
    <property type="term" value="F:4 iron, 4 sulfur cluster binding"/>
    <property type="evidence" value="ECO:0007669"/>
    <property type="project" value="UniProtKB-KW"/>
</dbReference>
<comment type="cofactor">
    <cofactor evidence="1">
        <name>[4Fe-4S] cluster</name>
        <dbReference type="ChEBI" id="CHEBI:49883"/>
    </cofactor>
</comment>
<dbReference type="Gene3D" id="3.40.50.740">
    <property type="match status" value="2"/>
</dbReference>
<dbReference type="Gene3D" id="3.10.20.740">
    <property type="match status" value="1"/>
</dbReference>
<dbReference type="NCBIfam" id="TIGR01973">
    <property type="entry name" value="NuoG"/>
    <property type="match status" value="1"/>
</dbReference>
<comment type="similarity">
    <text evidence="2 10">Belongs to the complex I 75 kDa subunit family.</text>
</comment>
<dbReference type="PROSITE" id="PS00641">
    <property type="entry name" value="COMPLEX1_75K_1"/>
    <property type="match status" value="1"/>
</dbReference>
<dbReference type="GO" id="GO:0046872">
    <property type="term" value="F:metal ion binding"/>
    <property type="evidence" value="ECO:0007669"/>
    <property type="project" value="UniProtKB-KW"/>
</dbReference>
<evidence type="ECO:0000256" key="5">
    <source>
        <dbReference type="ARBA" id="ARBA00022967"/>
    </source>
</evidence>
<evidence type="ECO:0000256" key="3">
    <source>
        <dbReference type="ARBA" id="ARBA00022485"/>
    </source>
</evidence>
<dbReference type="AlphaFoldDB" id="A0A061R1X7"/>
<keyword evidence="3" id="KW-0004">4Fe-4S</keyword>
<dbReference type="PROSITE" id="PS51839">
    <property type="entry name" value="4FE4S_HC3"/>
    <property type="match status" value="1"/>
</dbReference>
<dbReference type="Pfam" id="PF22151">
    <property type="entry name" value="Fer4_NDSU1"/>
    <property type="match status" value="1"/>
</dbReference>
<dbReference type="InterPro" id="IPR036010">
    <property type="entry name" value="2Fe-2S_ferredoxin-like_sf"/>
</dbReference>
<dbReference type="PANTHER" id="PTHR43105:SF13">
    <property type="entry name" value="NADH-UBIQUINONE OXIDOREDUCTASE 75 KDA SUBUNIT, MITOCHONDRIAL"/>
    <property type="match status" value="1"/>
</dbReference>
<dbReference type="GO" id="GO:0042773">
    <property type="term" value="P:ATP synthesis coupled electron transport"/>
    <property type="evidence" value="ECO:0007669"/>
    <property type="project" value="InterPro"/>
</dbReference>